<dbReference type="OrthoDB" id="1682164at2"/>
<dbReference type="RefSeq" id="WP_091744982.1">
    <property type="nucleotide sequence ID" value="NZ_FODY01000005.1"/>
</dbReference>
<keyword evidence="1" id="KW-0732">Signal</keyword>
<organism evidence="2 3">
    <name type="scientific">Propionispora vibrioides</name>
    <dbReference type="NCBI Taxonomy" id="112903"/>
    <lineage>
        <taxon>Bacteria</taxon>
        <taxon>Bacillati</taxon>
        <taxon>Bacillota</taxon>
        <taxon>Negativicutes</taxon>
        <taxon>Selenomonadales</taxon>
        <taxon>Sporomusaceae</taxon>
        <taxon>Propionispora</taxon>
    </lineage>
</organism>
<gene>
    <name evidence="2" type="ORF">SAMN04490178_105194</name>
</gene>
<feature type="chain" id="PRO_5011749313" evidence="1">
    <location>
        <begin position="23"/>
        <end position="172"/>
    </location>
</feature>
<dbReference type="EMBL" id="FODY01000005">
    <property type="protein sequence ID" value="SEO82223.1"/>
    <property type="molecule type" value="Genomic_DNA"/>
</dbReference>
<accession>A0A1H8SVJ8</accession>
<proteinExistence type="predicted"/>
<protein>
    <submittedName>
        <fullName evidence="2">Uncharacterized protein</fullName>
    </submittedName>
</protein>
<dbReference type="Proteomes" id="UP000198847">
    <property type="component" value="Unassembled WGS sequence"/>
</dbReference>
<sequence length="172" mass="19909">MKKLFCLFSIFLLISLVHPAAAADQQQTIDASFKVAIKKHLDSYKLDPRATVYSVGFGESSWRKSQCAVTGRYFYNIKPTGLVNRPYTAQLTYRLYMQVSDIYSSRDAAEMTNKFPKYTAPDTYRITFQYQDGNWIPEKYETQFEMLPGLPPLWLTLENTNSDQYRQVAVKP</sequence>
<feature type="signal peptide" evidence="1">
    <location>
        <begin position="1"/>
        <end position="22"/>
    </location>
</feature>
<dbReference type="AlphaFoldDB" id="A0A1H8SVJ8"/>
<keyword evidence="3" id="KW-1185">Reference proteome</keyword>
<evidence type="ECO:0000313" key="3">
    <source>
        <dbReference type="Proteomes" id="UP000198847"/>
    </source>
</evidence>
<name>A0A1H8SVJ8_9FIRM</name>
<evidence type="ECO:0000313" key="2">
    <source>
        <dbReference type="EMBL" id="SEO82223.1"/>
    </source>
</evidence>
<reference evidence="2 3" key="1">
    <citation type="submission" date="2016-10" db="EMBL/GenBank/DDBJ databases">
        <authorList>
            <person name="de Groot N.N."/>
        </authorList>
    </citation>
    <scope>NUCLEOTIDE SEQUENCE [LARGE SCALE GENOMIC DNA]</scope>
    <source>
        <strain evidence="2 3">DSM 13305</strain>
    </source>
</reference>
<evidence type="ECO:0000256" key="1">
    <source>
        <dbReference type="SAM" id="SignalP"/>
    </source>
</evidence>